<proteinExistence type="predicted"/>
<dbReference type="Pfam" id="PF00440">
    <property type="entry name" value="TetR_N"/>
    <property type="match status" value="1"/>
</dbReference>
<dbReference type="PRINTS" id="PR00455">
    <property type="entry name" value="HTHTETR"/>
</dbReference>
<gene>
    <name evidence="6" type="ORF">ACFSRZ_09930</name>
</gene>
<evidence type="ECO:0000313" key="6">
    <source>
        <dbReference type="EMBL" id="MFD2567692.1"/>
    </source>
</evidence>
<evidence type="ECO:0000256" key="1">
    <source>
        <dbReference type="ARBA" id="ARBA00023015"/>
    </source>
</evidence>
<dbReference type="Gene3D" id="1.10.357.10">
    <property type="entry name" value="Tetracycline Repressor, domain 2"/>
    <property type="match status" value="1"/>
</dbReference>
<keyword evidence="7" id="KW-1185">Reference proteome</keyword>
<evidence type="ECO:0000256" key="4">
    <source>
        <dbReference type="PROSITE-ProRule" id="PRU00335"/>
    </source>
</evidence>
<dbReference type="InterPro" id="IPR009057">
    <property type="entry name" value="Homeodomain-like_sf"/>
</dbReference>
<dbReference type="InterPro" id="IPR036271">
    <property type="entry name" value="Tet_transcr_reg_TetR-rel_C_sf"/>
</dbReference>
<dbReference type="PANTHER" id="PTHR47506:SF3">
    <property type="entry name" value="HTH-TYPE TRANSCRIPTIONAL REGULATOR LMRA"/>
    <property type="match status" value="1"/>
</dbReference>
<evidence type="ECO:0000256" key="2">
    <source>
        <dbReference type="ARBA" id="ARBA00023125"/>
    </source>
</evidence>
<dbReference type="PROSITE" id="PS50977">
    <property type="entry name" value="HTH_TETR_2"/>
    <property type="match status" value="1"/>
</dbReference>
<dbReference type="RefSeq" id="WP_379666400.1">
    <property type="nucleotide sequence ID" value="NZ_JBHULH010000004.1"/>
</dbReference>
<evidence type="ECO:0000259" key="5">
    <source>
        <dbReference type="PROSITE" id="PS50977"/>
    </source>
</evidence>
<accession>A0ABW5LTE9</accession>
<name>A0ABW5LTE9_9FLAO</name>
<dbReference type="Proteomes" id="UP001597508">
    <property type="component" value="Unassembled WGS sequence"/>
</dbReference>
<dbReference type="InterPro" id="IPR001647">
    <property type="entry name" value="HTH_TetR"/>
</dbReference>
<feature type="domain" description="HTH tetR-type" evidence="5">
    <location>
        <begin position="6"/>
        <end position="66"/>
    </location>
</feature>
<evidence type="ECO:0000313" key="7">
    <source>
        <dbReference type="Proteomes" id="UP001597508"/>
    </source>
</evidence>
<comment type="caution">
    <text evidence="6">The sequence shown here is derived from an EMBL/GenBank/DDBJ whole genome shotgun (WGS) entry which is preliminary data.</text>
</comment>
<keyword evidence="1" id="KW-0805">Transcription regulation</keyword>
<protein>
    <submittedName>
        <fullName evidence="6">TetR/AcrR family transcriptional regulator</fullName>
    </submittedName>
</protein>
<dbReference type="Pfam" id="PF16925">
    <property type="entry name" value="TetR_C_13"/>
    <property type="match status" value="1"/>
</dbReference>
<dbReference type="SUPFAM" id="SSF46689">
    <property type="entry name" value="Homeodomain-like"/>
    <property type="match status" value="1"/>
</dbReference>
<dbReference type="SUPFAM" id="SSF48498">
    <property type="entry name" value="Tetracyclin repressor-like, C-terminal domain"/>
    <property type="match status" value="1"/>
</dbReference>
<dbReference type="PANTHER" id="PTHR47506">
    <property type="entry name" value="TRANSCRIPTIONAL REGULATORY PROTEIN"/>
    <property type="match status" value="1"/>
</dbReference>
<reference evidence="7" key="1">
    <citation type="journal article" date="2019" name="Int. J. Syst. Evol. Microbiol.">
        <title>The Global Catalogue of Microorganisms (GCM) 10K type strain sequencing project: providing services to taxonomists for standard genome sequencing and annotation.</title>
        <authorList>
            <consortium name="The Broad Institute Genomics Platform"/>
            <consortium name="The Broad Institute Genome Sequencing Center for Infectious Disease"/>
            <person name="Wu L."/>
            <person name="Ma J."/>
        </authorList>
    </citation>
    <scope>NUCLEOTIDE SEQUENCE [LARGE SCALE GENOMIC DNA]</scope>
    <source>
        <strain evidence="7">KCTC 52127</strain>
    </source>
</reference>
<keyword evidence="2 4" id="KW-0238">DNA-binding</keyword>
<dbReference type="EMBL" id="JBHULH010000004">
    <property type="protein sequence ID" value="MFD2567692.1"/>
    <property type="molecule type" value="Genomic_DNA"/>
</dbReference>
<feature type="DNA-binding region" description="H-T-H motif" evidence="4">
    <location>
        <begin position="29"/>
        <end position="48"/>
    </location>
</feature>
<evidence type="ECO:0000256" key="3">
    <source>
        <dbReference type="ARBA" id="ARBA00023163"/>
    </source>
</evidence>
<organism evidence="6 7">
    <name type="scientific">Pseudotenacibaculum haliotis</name>
    <dbReference type="NCBI Taxonomy" id="1862138"/>
    <lineage>
        <taxon>Bacteria</taxon>
        <taxon>Pseudomonadati</taxon>
        <taxon>Bacteroidota</taxon>
        <taxon>Flavobacteriia</taxon>
        <taxon>Flavobacteriales</taxon>
        <taxon>Flavobacteriaceae</taxon>
        <taxon>Pseudotenacibaculum</taxon>
    </lineage>
</organism>
<keyword evidence="3" id="KW-0804">Transcription</keyword>
<sequence>MTTKAELTKQFIIETSAPIFNKYGYAATSLSTLTKVTGLTKGAIYGNFKNKEDLAIQAFSYNIGRVFRAVRTEVKKEDTSIGKLIAIVDFYSHYLDHTKKHGGCPIINVGVDSNNQNEKLLSFVRNVIKQTHDYIANIIEEGKQHGEIKPEVPSFEWAIRIDTIIQGATFTAGTMNDQIYLDEMAKQLKDIIQTKLKS</sequence>
<dbReference type="InterPro" id="IPR011075">
    <property type="entry name" value="TetR_C"/>
</dbReference>